<comment type="caution">
    <text evidence="2">The sequence shown here is derived from an EMBL/GenBank/DDBJ whole genome shotgun (WGS) entry which is preliminary data.</text>
</comment>
<organism evidence="2 3">
    <name type="scientific">Dreissena polymorpha</name>
    <name type="common">Zebra mussel</name>
    <name type="synonym">Mytilus polymorpha</name>
    <dbReference type="NCBI Taxonomy" id="45954"/>
    <lineage>
        <taxon>Eukaryota</taxon>
        <taxon>Metazoa</taxon>
        <taxon>Spiralia</taxon>
        <taxon>Lophotrochozoa</taxon>
        <taxon>Mollusca</taxon>
        <taxon>Bivalvia</taxon>
        <taxon>Autobranchia</taxon>
        <taxon>Heteroconchia</taxon>
        <taxon>Euheterodonta</taxon>
        <taxon>Imparidentia</taxon>
        <taxon>Neoheterodontei</taxon>
        <taxon>Myida</taxon>
        <taxon>Dreissenoidea</taxon>
        <taxon>Dreissenidae</taxon>
        <taxon>Dreissena</taxon>
    </lineage>
</organism>
<dbReference type="EMBL" id="JAIWYP010000005">
    <property type="protein sequence ID" value="KAH3820544.1"/>
    <property type="molecule type" value="Genomic_DNA"/>
</dbReference>
<feature type="region of interest" description="Disordered" evidence="1">
    <location>
        <begin position="93"/>
        <end position="193"/>
    </location>
</feature>
<evidence type="ECO:0000313" key="2">
    <source>
        <dbReference type="EMBL" id="KAH3820544.1"/>
    </source>
</evidence>
<reference evidence="2" key="1">
    <citation type="journal article" date="2019" name="bioRxiv">
        <title>The Genome of the Zebra Mussel, Dreissena polymorpha: A Resource for Invasive Species Research.</title>
        <authorList>
            <person name="McCartney M.A."/>
            <person name="Auch B."/>
            <person name="Kono T."/>
            <person name="Mallez S."/>
            <person name="Zhang Y."/>
            <person name="Obille A."/>
            <person name="Becker A."/>
            <person name="Abrahante J.E."/>
            <person name="Garbe J."/>
            <person name="Badalamenti J.P."/>
            <person name="Herman A."/>
            <person name="Mangelson H."/>
            <person name="Liachko I."/>
            <person name="Sullivan S."/>
            <person name="Sone E.D."/>
            <person name="Koren S."/>
            <person name="Silverstein K.A.T."/>
            <person name="Beckman K.B."/>
            <person name="Gohl D.M."/>
        </authorList>
    </citation>
    <scope>NUCLEOTIDE SEQUENCE</scope>
    <source>
        <strain evidence="2">Duluth1</strain>
        <tissue evidence="2">Whole animal</tissue>
    </source>
</reference>
<reference evidence="2" key="2">
    <citation type="submission" date="2020-11" db="EMBL/GenBank/DDBJ databases">
        <authorList>
            <person name="McCartney M.A."/>
            <person name="Auch B."/>
            <person name="Kono T."/>
            <person name="Mallez S."/>
            <person name="Becker A."/>
            <person name="Gohl D.M."/>
            <person name="Silverstein K.A.T."/>
            <person name="Koren S."/>
            <person name="Bechman K.B."/>
            <person name="Herman A."/>
            <person name="Abrahante J.E."/>
            <person name="Garbe J."/>
        </authorList>
    </citation>
    <scope>NUCLEOTIDE SEQUENCE</scope>
    <source>
        <strain evidence="2">Duluth1</strain>
        <tissue evidence="2">Whole animal</tissue>
    </source>
</reference>
<accession>A0A9D4GS63</accession>
<evidence type="ECO:0000313" key="3">
    <source>
        <dbReference type="Proteomes" id="UP000828390"/>
    </source>
</evidence>
<evidence type="ECO:0000256" key="1">
    <source>
        <dbReference type="SAM" id="MobiDB-lite"/>
    </source>
</evidence>
<feature type="compositionally biased region" description="Polar residues" evidence="1">
    <location>
        <begin position="103"/>
        <end position="119"/>
    </location>
</feature>
<keyword evidence="3" id="KW-1185">Reference proteome</keyword>
<feature type="compositionally biased region" description="Basic and acidic residues" evidence="1">
    <location>
        <begin position="176"/>
        <end position="186"/>
    </location>
</feature>
<proteinExistence type="predicted"/>
<name>A0A9D4GS63_DREPO</name>
<protein>
    <submittedName>
        <fullName evidence="2">Uncharacterized protein</fullName>
    </submittedName>
</protein>
<dbReference type="AlphaFoldDB" id="A0A9D4GS63"/>
<dbReference type="Proteomes" id="UP000828390">
    <property type="component" value="Unassembled WGS sequence"/>
</dbReference>
<feature type="compositionally biased region" description="Basic and acidic residues" evidence="1">
    <location>
        <begin position="120"/>
        <end position="131"/>
    </location>
</feature>
<feature type="compositionally biased region" description="Polar residues" evidence="1">
    <location>
        <begin position="136"/>
        <end position="172"/>
    </location>
</feature>
<sequence length="201" mass="22500">MRTSLQTDIENCTKSVKNITCLKEDMLRGKDKSDALSFVKFTKCLDQSFKVEAALQEMKTKNERTLIFNPDTTIQQTLSTLSGLGQTLSTVQQSQPAIGCVPTQKTITRQNKPKSSSQSDPRKQTTQEFKVKMSTPEFSPSRQYIPGNQTSDMNNSYQMSDQKSNLSQQPVQGHQPGEESKHDPIIKGKSSQKYCVKILGD</sequence>
<gene>
    <name evidence="2" type="ORF">DPMN_122288</name>
</gene>